<evidence type="ECO:0000259" key="1">
    <source>
        <dbReference type="Pfam" id="PF18545"/>
    </source>
</evidence>
<comment type="caution">
    <text evidence="2">The sequence shown here is derived from an EMBL/GenBank/DDBJ whole genome shotgun (WGS) entry which is preliminary data.</text>
</comment>
<evidence type="ECO:0000313" key="2">
    <source>
        <dbReference type="EMBL" id="MDS0281177.1"/>
    </source>
</evidence>
<gene>
    <name evidence="2" type="ORF">NDI86_03520</name>
</gene>
<keyword evidence="3" id="KW-1185">Reference proteome</keyword>
<protein>
    <recommendedName>
        <fullName evidence="1">Halobacterial output domain-containing protein</fullName>
    </recommendedName>
</protein>
<organism evidence="2 3">
    <name type="scientific">Haloarcula onubensis</name>
    <dbReference type="NCBI Taxonomy" id="2950539"/>
    <lineage>
        <taxon>Archaea</taxon>
        <taxon>Methanobacteriati</taxon>
        <taxon>Methanobacteriota</taxon>
        <taxon>Stenosarchaea group</taxon>
        <taxon>Halobacteria</taxon>
        <taxon>Halobacteriales</taxon>
        <taxon>Haloarculaceae</taxon>
        <taxon>Haloarcula</taxon>
    </lineage>
</organism>
<sequence length="115" mass="12338">MDKKPASGQRSGYVETAPGWRRCEFDRVRTNGESGRTVARYDTALSLGVAIPVLVAERAGVDPLSLPPLYDRIDVDALDAVIGGERTGAETRVRFEYAGYAVTVGGGRLAVRPAE</sequence>
<accession>A0ABU2FLL4</accession>
<dbReference type="Proteomes" id="UP001268864">
    <property type="component" value="Unassembled WGS sequence"/>
</dbReference>
<dbReference type="RefSeq" id="WP_310899013.1">
    <property type="nucleotide sequence ID" value="NZ_JAMQOS010000001.1"/>
</dbReference>
<proteinExistence type="predicted"/>
<reference evidence="2 3" key="1">
    <citation type="submission" date="2022-06" db="EMBL/GenBank/DDBJ databases">
        <title>Halomicroarcula sp. a new haloarchaeum isolate from saline soil.</title>
        <authorList>
            <person name="Strakova D."/>
            <person name="Galisteo C."/>
            <person name="Sanchez-Porro C."/>
            <person name="Ventosa A."/>
        </authorList>
    </citation>
    <scope>NUCLEOTIDE SEQUENCE [LARGE SCALE GENOMIC DNA]</scope>
    <source>
        <strain evidence="2 3">S3CR25-11</strain>
    </source>
</reference>
<evidence type="ECO:0000313" key="3">
    <source>
        <dbReference type="Proteomes" id="UP001268864"/>
    </source>
</evidence>
<dbReference type="Pfam" id="PF18545">
    <property type="entry name" value="HalOD1"/>
    <property type="match status" value="1"/>
</dbReference>
<feature type="domain" description="Halobacterial output" evidence="1">
    <location>
        <begin position="47"/>
        <end position="113"/>
    </location>
</feature>
<dbReference type="InterPro" id="IPR040624">
    <property type="entry name" value="HalOD1"/>
</dbReference>
<name>A0ABU2FLL4_9EURY</name>
<dbReference type="EMBL" id="JAMQOS010000001">
    <property type="protein sequence ID" value="MDS0281177.1"/>
    <property type="molecule type" value="Genomic_DNA"/>
</dbReference>